<dbReference type="AlphaFoldDB" id="A0A2N3G4C7"/>
<gene>
    <name evidence="4" type="ORF">CVT63_07245</name>
</gene>
<evidence type="ECO:0000256" key="1">
    <source>
        <dbReference type="ARBA" id="ARBA00022679"/>
    </source>
</evidence>
<comment type="caution">
    <text evidence="4">The sequence shown here is derived from an EMBL/GenBank/DDBJ whole genome shotgun (WGS) entry which is preliminary data.</text>
</comment>
<dbReference type="GO" id="GO:0016747">
    <property type="term" value="F:acyltransferase activity, transferring groups other than amino-acyl groups"/>
    <property type="evidence" value="ECO:0007669"/>
    <property type="project" value="InterPro"/>
</dbReference>
<evidence type="ECO:0000313" key="5">
    <source>
        <dbReference type="Proteomes" id="UP000233654"/>
    </source>
</evidence>
<dbReference type="Pfam" id="PF00583">
    <property type="entry name" value="Acetyltransf_1"/>
    <property type="match status" value="1"/>
</dbReference>
<name>A0A2N3G4C7_9ACTN</name>
<dbReference type="InterPro" id="IPR050680">
    <property type="entry name" value="YpeA/RimI_acetyltransf"/>
</dbReference>
<organism evidence="4 5">
    <name type="scientific">Candidatus Anoxymicrobium japonicum</name>
    <dbReference type="NCBI Taxonomy" id="2013648"/>
    <lineage>
        <taxon>Bacteria</taxon>
        <taxon>Bacillati</taxon>
        <taxon>Actinomycetota</taxon>
        <taxon>Candidatus Geothermincolia</taxon>
        <taxon>Candidatus Geothermincolales</taxon>
        <taxon>Candidatus Anoxymicrobiaceae</taxon>
        <taxon>Candidatus Anoxymicrobium</taxon>
    </lineage>
</organism>
<dbReference type="EMBL" id="PHEX01000076">
    <property type="protein sequence ID" value="PKQ27575.1"/>
    <property type="molecule type" value="Genomic_DNA"/>
</dbReference>
<dbReference type="PROSITE" id="PS51186">
    <property type="entry name" value="GNAT"/>
    <property type="match status" value="1"/>
</dbReference>
<evidence type="ECO:0000313" key="4">
    <source>
        <dbReference type="EMBL" id="PKQ27575.1"/>
    </source>
</evidence>
<protein>
    <recommendedName>
        <fullName evidence="3">N-acetyltransferase domain-containing protein</fullName>
    </recommendedName>
</protein>
<feature type="domain" description="N-acetyltransferase" evidence="3">
    <location>
        <begin position="1"/>
        <end position="140"/>
    </location>
</feature>
<dbReference type="CDD" id="cd04301">
    <property type="entry name" value="NAT_SF"/>
    <property type="match status" value="1"/>
</dbReference>
<reference evidence="4 5" key="1">
    <citation type="journal article" date="2017" name="ISME J.">
        <title>Potential for microbial H2 and metal transformations associated with novel bacteria and archaea in deep terrestrial subsurface sediments.</title>
        <authorList>
            <person name="Hernsdorf A.W."/>
            <person name="Amano Y."/>
            <person name="Miyakawa K."/>
            <person name="Ise K."/>
            <person name="Suzuki Y."/>
            <person name="Anantharaman K."/>
            <person name="Probst A."/>
            <person name="Burstein D."/>
            <person name="Thomas B.C."/>
            <person name="Banfield J.F."/>
        </authorList>
    </citation>
    <scope>NUCLEOTIDE SEQUENCE [LARGE SCALE GENOMIC DNA]</scope>
    <source>
        <strain evidence="4">HGW-Actinobacteria-3</strain>
    </source>
</reference>
<keyword evidence="2" id="KW-0012">Acyltransferase</keyword>
<evidence type="ECO:0000259" key="3">
    <source>
        <dbReference type="PROSITE" id="PS51186"/>
    </source>
</evidence>
<proteinExistence type="predicted"/>
<evidence type="ECO:0000256" key="2">
    <source>
        <dbReference type="ARBA" id="ARBA00023315"/>
    </source>
</evidence>
<dbReference type="Gene3D" id="3.40.630.30">
    <property type="match status" value="1"/>
</dbReference>
<dbReference type="Proteomes" id="UP000233654">
    <property type="component" value="Unassembled WGS sequence"/>
</dbReference>
<sequence>METRKLWPWDYDIMIECWKRAGLHYKPDGRDSRDEVSRQMADENHIGFFGIFDDSELVATVVASHDTRKGWINRLAVVPQYRRKGLGKRLVAECERWFEKQGLGIFCLQIEEPNPESKGLFESLDYERFEGIAYYTKRLDQKI</sequence>
<dbReference type="SUPFAM" id="SSF55729">
    <property type="entry name" value="Acyl-CoA N-acyltransferases (Nat)"/>
    <property type="match status" value="1"/>
</dbReference>
<dbReference type="InterPro" id="IPR000182">
    <property type="entry name" value="GNAT_dom"/>
</dbReference>
<dbReference type="PANTHER" id="PTHR43420">
    <property type="entry name" value="ACETYLTRANSFERASE"/>
    <property type="match status" value="1"/>
</dbReference>
<accession>A0A2N3G4C7</accession>
<keyword evidence="1" id="KW-0808">Transferase</keyword>
<dbReference type="InterPro" id="IPR016181">
    <property type="entry name" value="Acyl_CoA_acyltransferase"/>
</dbReference>